<reference evidence="2" key="2">
    <citation type="journal article" date="2017" name="Nat. Plants">
        <title>The Aegilops tauschii genome reveals multiple impacts of transposons.</title>
        <authorList>
            <person name="Zhao G."/>
            <person name="Zou C."/>
            <person name="Li K."/>
            <person name="Wang K."/>
            <person name="Li T."/>
            <person name="Gao L."/>
            <person name="Zhang X."/>
            <person name="Wang H."/>
            <person name="Yang Z."/>
            <person name="Liu X."/>
            <person name="Jiang W."/>
            <person name="Mao L."/>
            <person name="Kong X."/>
            <person name="Jiao Y."/>
            <person name="Jia J."/>
        </authorList>
    </citation>
    <scope>NUCLEOTIDE SEQUENCE [LARGE SCALE GENOMIC DNA]</scope>
    <source>
        <strain evidence="2">cv. AL8/78</strain>
    </source>
</reference>
<evidence type="ECO:0000313" key="2">
    <source>
        <dbReference type="Proteomes" id="UP000015105"/>
    </source>
</evidence>
<dbReference type="Gramene" id="AET1Gv20187300.19">
    <property type="protein sequence ID" value="AET1Gv20187300.19"/>
    <property type="gene ID" value="AET1Gv20187300"/>
</dbReference>
<reference evidence="1" key="3">
    <citation type="journal article" date="2017" name="Nature">
        <title>Genome sequence of the progenitor of the wheat D genome Aegilops tauschii.</title>
        <authorList>
            <person name="Luo M.C."/>
            <person name="Gu Y.Q."/>
            <person name="Puiu D."/>
            <person name="Wang H."/>
            <person name="Twardziok S.O."/>
            <person name="Deal K.R."/>
            <person name="Huo N."/>
            <person name="Zhu T."/>
            <person name="Wang L."/>
            <person name="Wang Y."/>
            <person name="McGuire P.E."/>
            <person name="Liu S."/>
            <person name="Long H."/>
            <person name="Ramasamy R.K."/>
            <person name="Rodriguez J.C."/>
            <person name="Van S.L."/>
            <person name="Yuan L."/>
            <person name="Wang Z."/>
            <person name="Xia Z."/>
            <person name="Xiao L."/>
            <person name="Anderson O.D."/>
            <person name="Ouyang S."/>
            <person name="Liang Y."/>
            <person name="Zimin A.V."/>
            <person name="Pertea G."/>
            <person name="Qi P."/>
            <person name="Bennetzen J.L."/>
            <person name="Dai X."/>
            <person name="Dawson M.W."/>
            <person name="Muller H.G."/>
            <person name="Kugler K."/>
            <person name="Rivarola-Duarte L."/>
            <person name="Spannagl M."/>
            <person name="Mayer K.F.X."/>
            <person name="Lu F.H."/>
            <person name="Bevan M.W."/>
            <person name="Leroy P."/>
            <person name="Li P."/>
            <person name="You F.M."/>
            <person name="Sun Q."/>
            <person name="Liu Z."/>
            <person name="Lyons E."/>
            <person name="Wicker T."/>
            <person name="Salzberg S.L."/>
            <person name="Devos K.M."/>
            <person name="Dvorak J."/>
        </authorList>
    </citation>
    <scope>NUCLEOTIDE SEQUENCE [LARGE SCALE GENOMIC DNA]</scope>
    <source>
        <strain evidence="1">cv. AL8/78</strain>
    </source>
</reference>
<reference evidence="1" key="5">
    <citation type="journal article" date="2021" name="G3 (Bethesda)">
        <title>Aegilops tauschii genome assembly Aet v5.0 features greater sequence contiguity and improved annotation.</title>
        <authorList>
            <person name="Wang L."/>
            <person name="Zhu T."/>
            <person name="Rodriguez J.C."/>
            <person name="Deal K.R."/>
            <person name="Dubcovsky J."/>
            <person name="McGuire P.E."/>
            <person name="Lux T."/>
            <person name="Spannagl M."/>
            <person name="Mayer K.F.X."/>
            <person name="Baldrich P."/>
            <person name="Meyers B.C."/>
            <person name="Huo N."/>
            <person name="Gu Y.Q."/>
            <person name="Zhou H."/>
            <person name="Devos K.M."/>
            <person name="Bennetzen J.L."/>
            <person name="Unver T."/>
            <person name="Budak H."/>
            <person name="Gulick P.J."/>
            <person name="Galiba G."/>
            <person name="Kalapos B."/>
            <person name="Nelson D.R."/>
            <person name="Li P."/>
            <person name="You F.M."/>
            <person name="Luo M.C."/>
            <person name="Dvorak J."/>
        </authorList>
    </citation>
    <scope>NUCLEOTIDE SEQUENCE [LARGE SCALE GENOMIC DNA]</scope>
    <source>
        <strain evidence="1">cv. AL8/78</strain>
    </source>
</reference>
<keyword evidence="2" id="KW-1185">Reference proteome</keyword>
<protein>
    <submittedName>
        <fullName evidence="1">Uncharacterized protein</fullName>
    </submittedName>
</protein>
<dbReference type="Proteomes" id="UP000015105">
    <property type="component" value="Chromosome 1D"/>
</dbReference>
<accession>A0A452XVS8</accession>
<dbReference type="AlphaFoldDB" id="A0A452XVS8"/>
<name>A0A452XVS8_AEGTS</name>
<reference evidence="1" key="4">
    <citation type="submission" date="2019-03" db="UniProtKB">
        <authorList>
            <consortium name="EnsemblPlants"/>
        </authorList>
    </citation>
    <scope>IDENTIFICATION</scope>
</reference>
<proteinExistence type="predicted"/>
<reference evidence="2" key="1">
    <citation type="journal article" date="2014" name="Science">
        <title>Ancient hybridizations among the ancestral genomes of bread wheat.</title>
        <authorList>
            <consortium name="International Wheat Genome Sequencing Consortium,"/>
            <person name="Marcussen T."/>
            <person name="Sandve S.R."/>
            <person name="Heier L."/>
            <person name="Spannagl M."/>
            <person name="Pfeifer M."/>
            <person name="Jakobsen K.S."/>
            <person name="Wulff B.B."/>
            <person name="Steuernagel B."/>
            <person name="Mayer K.F."/>
            <person name="Olsen O.A."/>
        </authorList>
    </citation>
    <scope>NUCLEOTIDE SEQUENCE [LARGE SCALE GENOMIC DNA]</scope>
    <source>
        <strain evidence="2">cv. AL8/78</strain>
    </source>
</reference>
<dbReference type="EnsemblPlants" id="AET1Gv20187300.19">
    <property type="protein sequence ID" value="AET1Gv20187300.19"/>
    <property type="gene ID" value="AET1Gv20187300"/>
</dbReference>
<evidence type="ECO:0000313" key="1">
    <source>
        <dbReference type="EnsemblPlants" id="AET1Gv20187300.19"/>
    </source>
</evidence>
<sequence>MSSFCVGRCGDRWGEKKGGRRPMGAEGQLRVSFGEARDREIGRREAGLTGNVGGSQPFTFQIWIEGDRTLPNTGGTRLPARRVQKKRV</sequence>
<organism evidence="1 2">
    <name type="scientific">Aegilops tauschii subsp. strangulata</name>
    <name type="common">Goatgrass</name>
    <dbReference type="NCBI Taxonomy" id="200361"/>
    <lineage>
        <taxon>Eukaryota</taxon>
        <taxon>Viridiplantae</taxon>
        <taxon>Streptophyta</taxon>
        <taxon>Embryophyta</taxon>
        <taxon>Tracheophyta</taxon>
        <taxon>Spermatophyta</taxon>
        <taxon>Magnoliopsida</taxon>
        <taxon>Liliopsida</taxon>
        <taxon>Poales</taxon>
        <taxon>Poaceae</taxon>
        <taxon>BOP clade</taxon>
        <taxon>Pooideae</taxon>
        <taxon>Triticodae</taxon>
        <taxon>Triticeae</taxon>
        <taxon>Triticinae</taxon>
        <taxon>Aegilops</taxon>
    </lineage>
</organism>